<dbReference type="EMBL" id="JADGMQ010000002">
    <property type="protein sequence ID" value="MBI1619867.1"/>
    <property type="molecule type" value="Genomic_DNA"/>
</dbReference>
<gene>
    <name evidence="2" type="ORF">IOD40_04205</name>
</gene>
<feature type="transmembrane region" description="Helical" evidence="1">
    <location>
        <begin position="265"/>
        <end position="283"/>
    </location>
</feature>
<dbReference type="RefSeq" id="WP_198474653.1">
    <property type="nucleotide sequence ID" value="NZ_JADGMQ010000002.1"/>
</dbReference>
<feature type="transmembrane region" description="Helical" evidence="1">
    <location>
        <begin position="191"/>
        <end position="211"/>
    </location>
</feature>
<dbReference type="Proteomes" id="UP000601789">
    <property type="component" value="Unassembled WGS sequence"/>
</dbReference>
<keyword evidence="3" id="KW-1185">Reference proteome</keyword>
<feature type="transmembrane region" description="Helical" evidence="1">
    <location>
        <begin position="317"/>
        <end position="338"/>
    </location>
</feature>
<feature type="transmembrane region" description="Helical" evidence="1">
    <location>
        <begin position="102"/>
        <end position="121"/>
    </location>
</feature>
<keyword evidence="1" id="KW-1133">Transmembrane helix</keyword>
<evidence type="ECO:0000256" key="1">
    <source>
        <dbReference type="SAM" id="Phobius"/>
    </source>
</evidence>
<evidence type="ECO:0000313" key="2">
    <source>
        <dbReference type="EMBL" id="MBI1619867.1"/>
    </source>
</evidence>
<dbReference type="Pfam" id="PF14264">
    <property type="entry name" value="Glucos_trans_II"/>
    <property type="match status" value="1"/>
</dbReference>
<protein>
    <submittedName>
        <fullName evidence="2">Glucosyltransferase domain-containing protein</fullName>
    </submittedName>
</protein>
<feature type="transmembrane region" description="Helical" evidence="1">
    <location>
        <begin position="75"/>
        <end position="95"/>
    </location>
</feature>
<accession>A0ABS0S9E7</accession>
<feature type="transmembrane region" description="Helical" evidence="1">
    <location>
        <begin position="289"/>
        <end position="310"/>
    </location>
</feature>
<dbReference type="InterPro" id="IPR025686">
    <property type="entry name" value="Glucos_trans_II"/>
</dbReference>
<organism evidence="2 3">
    <name type="scientific">Aquamicrobium zhengzhouense</name>
    <dbReference type="NCBI Taxonomy" id="2781738"/>
    <lineage>
        <taxon>Bacteria</taxon>
        <taxon>Pseudomonadati</taxon>
        <taxon>Pseudomonadota</taxon>
        <taxon>Alphaproteobacteria</taxon>
        <taxon>Hyphomicrobiales</taxon>
        <taxon>Phyllobacteriaceae</taxon>
        <taxon>Aquamicrobium</taxon>
    </lineage>
</organism>
<comment type="caution">
    <text evidence="2">The sequence shown here is derived from an EMBL/GenBank/DDBJ whole genome shotgun (WGS) entry which is preliminary data.</text>
</comment>
<reference evidence="2 3" key="1">
    <citation type="submission" date="2020-10" db="EMBL/GenBank/DDBJ databases">
        <title>Aquamicrobium zhengzhouensis sp. nov., a exopolysaccharide producing bacterium isolated from farmland soil.</title>
        <authorList>
            <person name="Wang X."/>
        </authorList>
    </citation>
    <scope>NUCLEOTIDE SEQUENCE [LARGE SCALE GENOMIC DNA]</scope>
    <source>
        <strain evidence="3">cd-1</strain>
    </source>
</reference>
<proteinExistence type="predicted"/>
<feature type="transmembrane region" description="Helical" evidence="1">
    <location>
        <begin position="127"/>
        <end position="144"/>
    </location>
</feature>
<keyword evidence="1" id="KW-0812">Transmembrane</keyword>
<sequence length="480" mass="51931">MLKISEDLRSGRFLALLAISLIGYSSMIVLQAFNADDIIQGQPISGDTNTFLAQGRWGYYFVYHVLQDANPLGPFSLILGVILLAISAAIGASTLQFRSRAASDLFVVLSTISLYYASVLSYDSTRIAYPLSTLMAIAGVSLVWRGKYLVAIALFAVSPAIYPASTQVTLTFASAVVLMSALRGIDLKRTLWKTATFVICLACGLGLYIALTKLSPWVSGIPLSGRSAIDPIGALSEYRRIVKLFLGHSIPTGHQMPYFSPAMKAFIWALMALFAITLILNSNKFKAPLIAASALGLILSPFALAFATPLDEFSPRALVAFSVVHALFAAVCVEFLPLKGFKTLANVSAVAAWGFIIFSAIQINGSAFDEYLSSRNDVLATNRIITRIDEVVANSDIPMGGPIPIAVRHEAPTNMSPRGAWGNARTTAWSKEWVFRQIDPRFAPVPPDVAETLLRAAPETYWPQPNSVYVQDGVVVVIIN</sequence>
<feature type="transmembrane region" description="Helical" evidence="1">
    <location>
        <begin position="344"/>
        <end position="365"/>
    </location>
</feature>
<keyword evidence="1" id="KW-0472">Membrane</keyword>
<name>A0ABS0S9E7_9HYPH</name>
<evidence type="ECO:0000313" key="3">
    <source>
        <dbReference type="Proteomes" id="UP000601789"/>
    </source>
</evidence>
<feature type="transmembrane region" description="Helical" evidence="1">
    <location>
        <begin position="12"/>
        <end position="33"/>
    </location>
</feature>